<dbReference type="GO" id="GO:0005509">
    <property type="term" value="F:calcium ion binding"/>
    <property type="evidence" value="ECO:0007669"/>
    <property type="project" value="InterPro"/>
</dbReference>
<dbReference type="InterPro" id="IPR000436">
    <property type="entry name" value="Sushi_SCR_CCP_dom"/>
</dbReference>
<feature type="disulfide bond" evidence="10">
    <location>
        <begin position="87"/>
        <end position="104"/>
    </location>
</feature>
<protein>
    <recommendedName>
        <fullName evidence="18">Sushi domain-containing protein 1</fullName>
    </recommendedName>
</protein>
<dbReference type="Pfam" id="PF07645">
    <property type="entry name" value="EGF_CA"/>
    <property type="match status" value="2"/>
</dbReference>
<keyword evidence="7 13" id="KW-0472">Membrane</keyword>
<gene>
    <name evidence="16" type="ORF">CCH79_00009889</name>
</gene>
<dbReference type="PROSITE" id="PS01186">
    <property type="entry name" value="EGF_2"/>
    <property type="match status" value="1"/>
</dbReference>
<keyword evidence="11" id="KW-0768">Sushi</keyword>
<dbReference type="AlphaFoldDB" id="A0A315V6T6"/>
<feature type="domain" description="EGF-like" evidence="14">
    <location>
        <begin position="172"/>
        <end position="209"/>
    </location>
</feature>
<feature type="domain" description="Sushi" evidence="15">
    <location>
        <begin position="224"/>
        <end position="283"/>
    </location>
</feature>
<accession>A0A315V6T6</accession>
<keyword evidence="6 13" id="KW-1133">Transmembrane helix</keyword>
<dbReference type="SMART" id="SM00032">
    <property type="entry name" value="CCP"/>
    <property type="match status" value="8"/>
</dbReference>
<dbReference type="GO" id="GO:0030855">
    <property type="term" value="P:epithelial cell differentiation"/>
    <property type="evidence" value="ECO:0007669"/>
    <property type="project" value="UniProtKB-ARBA"/>
</dbReference>
<evidence type="ECO:0000256" key="8">
    <source>
        <dbReference type="ARBA" id="ARBA00023157"/>
    </source>
</evidence>
<dbReference type="PROSITE" id="PS50026">
    <property type="entry name" value="EGF_3"/>
    <property type="match status" value="3"/>
</dbReference>
<reference evidence="16 17" key="1">
    <citation type="journal article" date="2018" name="G3 (Bethesda)">
        <title>A High-Quality Reference Genome for the Invasive Mosquitofish Gambusia affinis Using a Chicago Library.</title>
        <authorList>
            <person name="Hoffberg S.L."/>
            <person name="Troendle N.J."/>
            <person name="Glenn T.C."/>
            <person name="Mahmud O."/>
            <person name="Louha S."/>
            <person name="Chalopin D."/>
            <person name="Bennetzen J.L."/>
            <person name="Mauricio R."/>
        </authorList>
    </citation>
    <scope>NUCLEOTIDE SEQUENCE [LARGE SCALE GENOMIC DNA]</scope>
    <source>
        <strain evidence="16">NE01/NJP1002.9</strain>
        <tissue evidence="16">Muscle</tissue>
    </source>
</reference>
<keyword evidence="3 13" id="KW-0812">Transmembrane</keyword>
<dbReference type="PANTHER" id="PTHR24051:SF5">
    <property type="entry name" value="SUSHI DOMAIN-CONTAINING PROTEIN 1"/>
    <property type="match status" value="1"/>
</dbReference>
<feature type="domain" description="EGF-like" evidence="14">
    <location>
        <begin position="80"/>
        <end position="119"/>
    </location>
</feature>
<comment type="subcellular location">
    <subcellularLocation>
        <location evidence="1">Membrane</location>
        <topology evidence="1">Single-pass type I membrane protein</topology>
    </subcellularLocation>
</comment>
<dbReference type="FunFam" id="2.10.25.10:FF:000038">
    <property type="entry name" value="Fibrillin 2"/>
    <property type="match status" value="1"/>
</dbReference>
<evidence type="ECO:0000256" key="10">
    <source>
        <dbReference type="PROSITE-ProRule" id="PRU00076"/>
    </source>
</evidence>
<evidence type="ECO:0008006" key="18">
    <source>
        <dbReference type="Google" id="ProtNLM"/>
    </source>
</evidence>
<feature type="transmembrane region" description="Helical" evidence="13">
    <location>
        <begin position="60"/>
        <end position="81"/>
    </location>
</feature>
<dbReference type="PROSITE" id="PS01187">
    <property type="entry name" value="EGF_CA"/>
    <property type="match status" value="1"/>
</dbReference>
<dbReference type="CDD" id="cd00033">
    <property type="entry name" value="CCP"/>
    <property type="match status" value="6"/>
</dbReference>
<dbReference type="GO" id="GO:0016020">
    <property type="term" value="C:membrane"/>
    <property type="evidence" value="ECO:0007669"/>
    <property type="project" value="UniProtKB-SubCell"/>
</dbReference>
<dbReference type="SUPFAM" id="SSF57184">
    <property type="entry name" value="Growth factor receptor domain"/>
    <property type="match status" value="1"/>
</dbReference>
<dbReference type="Proteomes" id="UP000250572">
    <property type="component" value="Unassembled WGS sequence"/>
</dbReference>
<dbReference type="SMART" id="SM00181">
    <property type="entry name" value="EGF"/>
    <property type="match status" value="4"/>
</dbReference>
<dbReference type="Gene3D" id="2.20.28.230">
    <property type="match status" value="1"/>
</dbReference>
<evidence type="ECO:0000256" key="9">
    <source>
        <dbReference type="ARBA" id="ARBA00023180"/>
    </source>
</evidence>
<dbReference type="EMBL" id="NHOQ01002301">
    <property type="protein sequence ID" value="PWA18383.1"/>
    <property type="molecule type" value="Genomic_DNA"/>
</dbReference>
<dbReference type="InterPro" id="IPR035976">
    <property type="entry name" value="Sushi/SCR/CCP_sf"/>
</dbReference>
<comment type="caution">
    <text evidence="10">Lacks conserved residue(s) required for the propagation of feature annotation.</text>
</comment>
<dbReference type="Gene3D" id="2.10.25.10">
    <property type="entry name" value="Laminin"/>
    <property type="match status" value="3"/>
</dbReference>
<evidence type="ECO:0000256" key="5">
    <source>
        <dbReference type="ARBA" id="ARBA00022737"/>
    </source>
</evidence>
<comment type="caution">
    <text evidence="16">The sequence shown here is derived from an EMBL/GenBank/DDBJ whole genome shotgun (WGS) entry which is preliminary data.</text>
</comment>
<dbReference type="InterPro" id="IPR001881">
    <property type="entry name" value="EGF-like_Ca-bd_dom"/>
</dbReference>
<keyword evidence="9" id="KW-0325">Glycoprotein</keyword>
<feature type="domain" description="Sushi" evidence="15">
    <location>
        <begin position="535"/>
        <end position="594"/>
    </location>
</feature>
<keyword evidence="5" id="KW-0677">Repeat</keyword>
<evidence type="ECO:0000256" key="12">
    <source>
        <dbReference type="SAM" id="MobiDB-lite"/>
    </source>
</evidence>
<evidence type="ECO:0000256" key="13">
    <source>
        <dbReference type="SAM" id="Phobius"/>
    </source>
</evidence>
<keyword evidence="8 10" id="KW-1015">Disulfide bond</keyword>
<feature type="non-terminal residue" evidence="16">
    <location>
        <position position="1"/>
    </location>
</feature>
<dbReference type="InterPro" id="IPR049883">
    <property type="entry name" value="NOTCH1_EGF-like"/>
</dbReference>
<dbReference type="InterPro" id="IPR018097">
    <property type="entry name" value="EGF_Ca-bd_CS"/>
</dbReference>
<feature type="domain" description="Sushi" evidence="15">
    <location>
        <begin position="355"/>
        <end position="414"/>
    </location>
</feature>
<dbReference type="Pfam" id="PF23144">
    <property type="entry name" value="Fn3_PTPRU"/>
    <property type="match status" value="1"/>
</dbReference>
<dbReference type="SUPFAM" id="SSF57535">
    <property type="entry name" value="Complement control module/SCR domain"/>
    <property type="match status" value="8"/>
</dbReference>
<sequence>RDLSSPTLSSGYRLLSVSQLDERRKCKNKEEEGGDGVEVETGDGSLSEKMNGRNRRMSTMVMNVFLLLVLSAVPACSQAVLDVCATCHPNATCEDKSDGSGKVCNCNYGFVGNGRTHCQDKDECQIGASKICGQHTTCHNTYGSYYCTCLSGYSPSNNMAVFIPNDGTHCQDIDECRITGLCGEGGQCRNLEGSFDCSCQVGYRVHSGAEPFRPQRGGAFCKVVDCGPPVPVEDSVLLSITATAYGGVARFGCEEGFVWRRGDNSSVCGADGSWSEASLVCEVLIPLVNVSPVEILCGNPPLIEFTEQVRSGTSSPGSRVLYLCAEGFHSNGGHNVSICGKNGQWTSPTLSCQETQCGDPPAAPHTVQVWDGSVTSGSTAAYYCNPGFYHHEGSNVSVCADDGYWTVPGILCKEVDCGEPTPIPHAVVEGDNISTVGSEVVYRCDRGFVNVGEGNVSVCTASGGWDTPSLSCQEIRCRDPPVIEHANMQWDGTPHAGTVVYYQCEDGYYTRGLRNYSECGENGLWEDVDLSCEEISCRDPPVIEHANMQWDGTPHTGTVVYYQCEDGYYTRGLRNYSECGENGLWEDVDLSCEEVNCGPPTCLPNTNLLWDGSSTPGSVARCECVDGFYQESGNDLSTCSLSGVWGEVSVKCKAKCGPVPFLAHSEVVWHNRSVVIHRCAAGYHSWRGVNASVCGGSGRWLRATLKCVEIKPPINQLTLHNGNCLKWKAEKYEEDTELYKVVYLGSRDYQRSFLDKGQRLLSSRDDRLIICLRLLPLTNYSISVTAAAARFTATVTANTSLTVPPAPVVHYTELETPVPTLRLKRSPDTLDPISFYQIFVLPVEELVVFDCSSPASLDPSSRAESPAEYMTAQLGVQSLGTEVNFTVGDGVLYGGFYNAPLQSGNTYFIVLRVVSRWKTMSRSCCVLWAKVAGTSYLLKVSSLCAAASVAAVAMVLLGAYSLT</sequence>
<dbReference type="Pfam" id="PF00084">
    <property type="entry name" value="Sushi"/>
    <property type="match status" value="6"/>
</dbReference>
<evidence type="ECO:0000259" key="14">
    <source>
        <dbReference type="PROSITE" id="PS50026"/>
    </source>
</evidence>
<proteinExistence type="predicted"/>
<dbReference type="PROSITE" id="PS00010">
    <property type="entry name" value="ASX_HYDROXYL"/>
    <property type="match status" value="2"/>
</dbReference>
<organism evidence="16 17">
    <name type="scientific">Gambusia affinis</name>
    <name type="common">Western mosquitofish</name>
    <name type="synonym">Heterandria affinis</name>
    <dbReference type="NCBI Taxonomy" id="33528"/>
    <lineage>
        <taxon>Eukaryota</taxon>
        <taxon>Metazoa</taxon>
        <taxon>Chordata</taxon>
        <taxon>Craniata</taxon>
        <taxon>Vertebrata</taxon>
        <taxon>Euteleostomi</taxon>
        <taxon>Actinopterygii</taxon>
        <taxon>Neopterygii</taxon>
        <taxon>Teleostei</taxon>
        <taxon>Neoteleostei</taxon>
        <taxon>Acanthomorphata</taxon>
        <taxon>Ovalentaria</taxon>
        <taxon>Atherinomorphae</taxon>
        <taxon>Cyprinodontiformes</taxon>
        <taxon>Poeciliidae</taxon>
        <taxon>Poeciliinae</taxon>
        <taxon>Gambusia</taxon>
    </lineage>
</organism>
<keyword evidence="2 10" id="KW-0245">EGF-like domain</keyword>
<dbReference type="InterPro" id="IPR057598">
    <property type="entry name" value="Fn3_PTPRU"/>
</dbReference>
<dbReference type="InterPro" id="IPR000152">
    <property type="entry name" value="EGF-type_Asp/Asn_hydroxyl_site"/>
</dbReference>
<feature type="domain" description="Sushi" evidence="15">
    <location>
        <begin position="595"/>
        <end position="654"/>
    </location>
</feature>
<name>A0A315V6T6_GAMAF</name>
<evidence type="ECO:0000256" key="4">
    <source>
        <dbReference type="ARBA" id="ARBA00022729"/>
    </source>
</evidence>
<evidence type="ECO:0000256" key="11">
    <source>
        <dbReference type="PROSITE-ProRule" id="PRU00302"/>
    </source>
</evidence>
<evidence type="ECO:0000256" key="7">
    <source>
        <dbReference type="ARBA" id="ARBA00023136"/>
    </source>
</evidence>
<keyword evidence="17" id="KW-1185">Reference proteome</keyword>
<feature type="region of interest" description="Disordered" evidence="12">
    <location>
        <begin position="26"/>
        <end position="51"/>
    </location>
</feature>
<feature type="domain" description="Sushi" evidence="15">
    <location>
        <begin position="295"/>
        <end position="354"/>
    </location>
</feature>
<evidence type="ECO:0000313" key="16">
    <source>
        <dbReference type="EMBL" id="PWA18383.1"/>
    </source>
</evidence>
<feature type="domain" description="EGF-like" evidence="14">
    <location>
        <begin position="120"/>
        <end position="159"/>
    </location>
</feature>
<dbReference type="CDD" id="cd00054">
    <property type="entry name" value="EGF_CA"/>
    <property type="match status" value="2"/>
</dbReference>
<evidence type="ECO:0000259" key="15">
    <source>
        <dbReference type="PROSITE" id="PS50923"/>
    </source>
</evidence>
<evidence type="ECO:0000256" key="2">
    <source>
        <dbReference type="ARBA" id="ARBA00022536"/>
    </source>
</evidence>
<evidence type="ECO:0000313" key="17">
    <source>
        <dbReference type="Proteomes" id="UP000250572"/>
    </source>
</evidence>
<dbReference type="STRING" id="33528.ENSGAFP00000017025"/>
<keyword evidence="4" id="KW-0732">Signal</keyword>
<dbReference type="InterPro" id="IPR009030">
    <property type="entry name" value="Growth_fac_rcpt_cys_sf"/>
</dbReference>
<evidence type="ECO:0000256" key="1">
    <source>
        <dbReference type="ARBA" id="ARBA00004479"/>
    </source>
</evidence>
<feature type="domain" description="Sushi" evidence="15">
    <location>
        <begin position="475"/>
        <end position="534"/>
    </location>
</feature>
<evidence type="ECO:0000256" key="3">
    <source>
        <dbReference type="ARBA" id="ARBA00022692"/>
    </source>
</evidence>
<dbReference type="PROSITE" id="PS50923">
    <property type="entry name" value="SUSHI"/>
    <property type="match status" value="7"/>
</dbReference>
<dbReference type="InterPro" id="IPR051622">
    <property type="entry name" value="R-tyr_protein_phosphatases"/>
</dbReference>
<dbReference type="PANTHER" id="PTHR24051">
    <property type="entry name" value="SUSHI DOMAIN-CONTAINING PROTEIN 1"/>
    <property type="match status" value="1"/>
</dbReference>
<evidence type="ECO:0000256" key="6">
    <source>
        <dbReference type="ARBA" id="ARBA00022989"/>
    </source>
</evidence>
<dbReference type="SMART" id="SM00179">
    <property type="entry name" value="EGF_CA"/>
    <property type="match status" value="2"/>
</dbReference>
<feature type="compositionally biased region" description="Acidic residues" evidence="12">
    <location>
        <begin position="32"/>
        <end position="41"/>
    </location>
</feature>
<dbReference type="Gene3D" id="2.10.70.10">
    <property type="entry name" value="Complement Module, domain 1"/>
    <property type="match status" value="7"/>
</dbReference>
<dbReference type="InterPro" id="IPR000742">
    <property type="entry name" value="EGF"/>
</dbReference>
<feature type="domain" description="Sushi" evidence="15">
    <location>
        <begin position="415"/>
        <end position="474"/>
    </location>
</feature>
<feature type="non-terminal residue" evidence="16">
    <location>
        <position position="963"/>
    </location>
</feature>